<keyword evidence="2" id="KW-1185">Reference proteome</keyword>
<name>A0ACB5SNV1_9PEZI</name>
<reference evidence="1" key="1">
    <citation type="submission" date="2024-09" db="EMBL/GenBank/DDBJ databases">
        <title>Draft Genome Sequences of Neofusicoccum parvum.</title>
        <authorList>
            <person name="Ashida A."/>
            <person name="Camagna M."/>
            <person name="Tanaka A."/>
            <person name="Takemoto D."/>
        </authorList>
    </citation>
    <scope>NUCLEOTIDE SEQUENCE</scope>
    <source>
        <strain evidence="1">PPO83</strain>
    </source>
</reference>
<accession>A0ACB5SNV1</accession>
<sequence>MTATLSLAQTTTQSPSSSVMDDDDDDDDSAPLLPHEITSNTPPPAQMPQIKRLSLVSHHHDPALVLPAAPPALHRPQSPLEPFPAFDPTIGPPPSPPPPPPPQPATAAPPAPRLQEKRRTIIHDPRPEQPQHQQPPAPPLSRDDFLPAMIRCHTLFSLAERQAAGGSTAGGSTAGGSAQTQARARLGEAAALLAALERAPAAGPQMIELSTASLRARLRALEGRVAARDEEGEELCEGTARATAWLGEL</sequence>
<organism evidence="1 2">
    <name type="scientific">Neofusicoccum parvum</name>
    <dbReference type="NCBI Taxonomy" id="310453"/>
    <lineage>
        <taxon>Eukaryota</taxon>
        <taxon>Fungi</taxon>
        <taxon>Dikarya</taxon>
        <taxon>Ascomycota</taxon>
        <taxon>Pezizomycotina</taxon>
        <taxon>Dothideomycetes</taxon>
        <taxon>Dothideomycetes incertae sedis</taxon>
        <taxon>Botryosphaeriales</taxon>
        <taxon>Botryosphaeriaceae</taxon>
        <taxon>Neofusicoccum</taxon>
    </lineage>
</organism>
<protein>
    <submittedName>
        <fullName evidence="1">Uncharacterized protein</fullName>
    </submittedName>
</protein>
<evidence type="ECO:0000313" key="2">
    <source>
        <dbReference type="Proteomes" id="UP001165186"/>
    </source>
</evidence>
<proteinExistence type="predicted"/>
<evidence type="ECO:0000313" key="1">
    <source>
        <dbReference type="EMBL" id="GME50335.1"/>
    </source>
</evidence>
<comment type="caution">
    <text evidence="1">The sequence shown here is derived from an EMBL/GenBank/DDBJ whole genome shotgun (WGS) entry which is preliminary data.</text>
</comment>
<gene>
    <name evidence="1" type="primary">g1270</name>
    <name evidence="1" type="ORF">NpPPO83_00001270</name>
</gene>
<dbReference type="Proteomes" id="UP001165186">
    <property type="component" value="Unassembled WGS sequence"/>
</dbReference>
<dbReference type="EMBL" id="BSXG01000163">
    <property type="protein sequence ID" value="GME50335.1"/>
    <property type="molecule type" value="Genomic_DNA"/>
</dbReference>